<evidence type="ECO:0000313" key="2">
    <source>
        <dbReference type="EMBL" id="KAA8914375.1"/>
    </source>
</evidence>
<dbReference type="AlphaFoldDB" id="A0A5J5F9Y8"/>
<feature type="compositionally biased region" description="Polar residues" evidence="1">
    <location>
        <begin position="147"/>
        <end position="161"/>
    </location>
</feature>
<dbReference type="EMBL" id="VXIS01000006">
    <property type="protein sequence ID" value="KAA8914375.1"/>
    <property type="molecule type" value="Genomic_DNA"/>
</dbReference>
<accession>A0A5J5F9Y8</accession>
<feature type="region of interest" description="Disordered" evidence="1">
    <location>
        <begin position="86"/>
        <end position="120"/>
    </location>
</feature>
<keyword evidence="3" id="KW-1185">Reference proteome</keyword>
<feature type="compositionally biased region" description="Low complexity" evidence="1">
    <location>
        <begin position="86"/>
        <end position="113"/>
    </location>
</feature>
<evidence type="ECO:0000256" key="1">
    <source>
        <dbReference type="SAM" id="MobiDB-lite"/>
    </source>
</evidence>
<feature type="region of interest" description="Disordered" evidence="1">
    <location>
        <begin position="31"/>
        <end position="70"/>
    </location>
</feature>
<feature type="compositionally biased region" description="Low complexity" evidence="1">
    <location>
        <begin position="58"/>
        <end position="70"/>
    </location>
</feature>
<gene>
    <name evidence="2" type="ORF">FN846DRAFT_885991</name>
</gene>
<comment type="caution">
    <text evidence="2">The sequence shown here is derived from an EMBL/GenBank/DDBJ whole genome shotgun (WGS) entry which is preliminary data.</text>
</comment>
<reference evidence="2 3" key="1">
    <citation type="submission" date="2019-09" db="EMBL/GenBank/DDBJ databases">
        <title>Draft genome of the ectomycorrhizal ascomycete Sphaerosporella brunnea.</title>
        <authorList>
            <consortium name="DOE Joint Genome Institute"/>
            <person name="Benucci G.M."/>
            <person name="Marozzi G."/>
            <person name="Antonielli L."/>
            <person name="Sanchez S."/>
            <person name="Marco P."/>
            <person name="Wang X."/>
            <person name="Falini L.B."/>
            <person name="Barry K."/>
            <person name="Haridas S."/>
            <person name="Lipzen A."/>
            <person name="Labutti K."/>
            <person name="Grigoriev I.V."/>
            <person name="Murat C."/>
            <person name="Martin F."/>
            <person name="Albertini E."/>
            <person name="Donnini D."/>
            <person name="Bonito G."/>
        </authorList>
    </citation>
    <scope>NUCLEOTIDE SEQUENCE [LARGE SCALE GENOMIC DNA]</scope>
    <source>
        <strain evidence="2 3">Sb_GMNB300</strain>
    </source>
</reference>
<proteinExistence type="predicted"/>
<protein>
    <submittedName>
        <fullName evidence="2">Uncharacterized protein</fullName>
    </submittedName>
</protein>
<organism evidence="2 3">
    <name type="scientific">Sphaerosporella brunnea</name>
    <dbReference type="NCBI Taxonomy" id="1250544"/>
    <lineage>
        <taxon>Eukaryota</taxon>
        <taxon>Fungi</taxon>
        <taxon>Dikarya</taxon>
        <taxon>Ascomycota</taxon>
        <taxon>Pezizomycotina</taxon>
        <taxon>Pezizomycetes</taxon>
        <taxon>Pezizales</taxon>
        <taxon>Pyronemataceae</taxon>
        <taxon>Sphaerosporella</taxon>
    </lineage>
</organism>
<sequence length="223" mass="24642">MPTPLHDGDDVINDTVDEMDLDDIPSSQVSFTINKISPGPSVLSDHPVDDQIDDDDIPSSQGSSVSSTTSFATSIPMMISRTTTFLPSSTSITTSTSSTTSTSRTTLTGSQTSASNVSCGPDVDADGWQEISQWLLDGYETPRHIPNRTNTKAPTNNTASAKTPPPACDPNGKREWEWERVPPQIQEEWEQERAEFESSEKSWKEYEDARKLWCLPTRRDRDA</sequence>
<dbReference type="InParanoid" id="A0A5J5F9Y8"/>
<evidence type="ECO:0000313" key="3">
    <source>
        <dbReference type="Proteomes" id="UP000326924"/>
    </source>
</evidence>
<feature type="region of interest" description="Disordered" evidence="1">
    <location>
        <begin position="143"/>
        <end position="174"/>
    </location>
</feature>
<name>A0A5J5F9Y8_9PEZI</name>
<dbReference type="Proteomes" id="UP000326924">
    <property type="component" value="Unassembled WGS sequence"/>
</dbReference>